<evidence type="ECO:0000256" key="16">
    <source>
        <dbReference type="ARBA" id="ARBA00023034"/>
    </source>
</evidence>
<comment type="caution">
    <text evidence="25">The sequence shown here is derived from an EMBL/GenBank/DDBJ whole genome shotgun (WGS) entry which is preliminary data.</text>
</comment>
<evidence type="ECO:0000256" key="22">
    <source>
        <dbReference type="ARBA" id="ARBA00031431"/>
    </source>
</evidence>
<dbReference type="Gene3D" id="2.30.29.30">
    <property type="entry name" value="Pleckstrin-homology domain (PH domain)/Phosphotyrosine-binding domain (PTB)"/>
    <property type="match status" value="1"/>
</dbReference>
<dbReference type="PANTHER" id="PTHR34239:SF2">
    <property type="entry name" value="TRANSPOSABLE ELEMENT P TRANSPOSASE_THAP9 CONSERVED DOMAIN-CONTAINING PROTEIN"/>
    <property type="match status" value="1"/>
</dbReference>
<keyword evidence="14" id="KW-1000">Mitochondrion outer membrane</keyword>
<dbReference type="GO" id="GO:0005789">
    <property type="term" value="C:endoplasmic reticulum membrane"/>
    <property type="evidence" value="ECO:0007669"/>
    <property type="project" value="UniProtKB-SubCell"/>
</dbReference>
<keyword evidence="26" id="KW-1185">Reference proteome</keyword>
<evidence type="ECO:0000256" key="6">
    <source>
        <dbReference type="ARBA" id="ARBA00004406"/>
    </source>
</evidence>
<keyword evidence="13" id="KW-0967">Endosome</keyword>
<dbReference type="STRING" id="50429.A0A2B4R5I7"/>
<evidence type="ECO:0000256" key="2">
    <source>
        <dbReference type="ARBA" id="ARBA00004202"/>
    </source>
</evidence>
<evidence type="ECO:0000256" key="14">
    <source>
        <dbReference type="ARBA" id="ARBA00022787"/>
    </source>
</evidence>
<gene>
    <name evidence="25" type="primary">Mapkap1</name>
    <name evidence="25" type="ORF">AWC38_SpisGene23066</name>
</gene>
<evidence type="ECO:0000313" key="26">
    <source>
        <dbReference type="Proteomes" id="UP000225706"/>
    </source>
</evidence>
<dbReference type="OrthoDB" id="5981153at2759"/>
<feature type="region of interest" description="Disordered" evidence="23">
    <location>
        <begin position="1"/>
        <end position="25"/>
    </location>
</feature>
<keyword evidence="20" id="KW-0539">Nucleus</keyword>
<evidence type="ECO:0000256" key="11">
    <source>
        <dbReference type="ARBA" id="ARBA00022475"/>
    </source>
</evidence>
<evidence type="ECO:0000256" key="23">
    <source>
        <dbReference type="SAM" id="MobiDB-lite"/>
    </source>
</evidence>
<evidence type="ECO:0000256" key="15">
    <source>
        <dbReference type="ARBA" id="ARBA00022824"/>
    </source>
</evidence>
<dbReference type="PANTHER" id="PTHR34239">
    <property type="entry name" value="APPLE DOMAIN-CONTAINING PROTEIN"/>
    <property type="match status" value="1"/>
</dbReference>
<keyword evidence="19" id="KW-0458">Lysosome</keyword>
<name>A0A2B4R5I7_STYPI</name>
<dbReference type="GO" id="GO:0031902">
    <property type="term" value="C:late endosome membrane"/>
    <property type="evidence" value="ECO:0007669"/>
    <property type="project" value="UniProtKB-SubCell"/>
</dbReference>
<proteinExistence type="inferred from homology"/>
<evidence type="ECO:0000256" key="1">
    <source>
        <dbReference type="ARBA" id="ARBA00004123"/>
    </source>
</evidence>
<dbReference type="GO" id="GO:0038203">
    <property type="term" value="P:TORC2 signaling"/>
    <property type="evidence" value="ECO:0007669"/>
    <property type="project" value="UniProtKB-ARBA"/>
</dbReference>
<dbReference type="GO" id="GO:0005886">
    <property type="term" value="C:plasma membrane"/>
    <property type="evidence" value="ECO:0007669"/>
    <property type="project" value="UniProtKB-SubCell"/>
</dbReference>
<dbReference type="AlphaFoldDB" id="A0A2B4R5I7"/>
<evidence type="ECO:0000256" key="20">
    <source>
        <dbReference type="ARBA" id="ARBA00023242"/>
    </source>
</evidence>
<accession>A0A2B4R5I7</accession>
<keyword evidence="17" id="KW-0496">Mitochondrion</keyword>
<dbReference type="GO" id="GO:0000139">
    <property type="term" value="C:Golgi membrane"/>
    <property type="evidence" value="ECO:0007669"/>
    <property type="project" value="UniProtKB-SubCell"/>
</dbReference>
<feature type="compositionally biased region" description="Basic and acidic residues" evidence="23">
    <location>
        <begin position="14"/>
        <end position="23"/>
    </location>
</feature>
<evidence type="ECO:0000256" key="12">
    <source>
        <dbReference type="ARBA" id="ARBA00022490"/>
    </source>
</evidence>
<keyword evidence="15" id="KW-0256">Endoplasmic reticulum</keyword>
<evidence type="ECO:0000259" key="24">
    <source>
        <dbReference type="Pfam" id="PF16979"/>
    </source>
</evidence>
<dbReference type="GO" id="GO:0005765">
    <property type="term" value="C:lysosomal membrane"/>
    <property type="evidence" value="ECO:0007669"/>
    <property type="project" value="UniProtKB-SubCell"/>
</dbReference>
<evidence type="ECO:0000256" key="4">
    <source>
        <dbReference type="ARBA" id="ARBA00004294"/>
    </source>
</evidence>
<feature type="compositionally biased region" description="Polar residues" evidence="23">
    <location>
        <begin position="300"/>
        <end position="310"/>
    </location>
</feature>
<keyword evidence="18" id="KW-0472">Membrane</keyword>
<protein>
    <recommendedName>
        <fullName evidence="10">Target of rapamycin complex 2 subunit MAPKAP1</fullName>
    </recommendedName>
    <alternativeName>
        <fullName evidence="22">Stress-activated map kinase-interacting protein 1</fullName>
    </alternativeName>
</protein>
<dbReference type="EMBL" id="LSMT01001140">
    <property type="protein sequence ID" value="PFX12901.1"/>
    <property type="molecule type" value="Genomic_DNA"/>
</dbReference>
<evidence type="ECO:0000313" key="25">
    <source>
        <dbReference type="EMBL" id="PFX12901.1"/>
    </source>
</evidence>
<evidence type="ECO:0000256" key="5">
    <source>
        <dbReference type="ARBA" id="ARBA00004394"/>
    </source>
</evidence>
<dbReference type="InterPro" id="IPR011993">
    <property type="entry name" value="PH-like_dom_sf"/>
</dbReference>
<keyword evidence="11" id="KW-1003">Cell membrane</keyword>
<dbReference type="InterPro" id="IPR031313">
    <property type="entry name" value="Sin1_PH_dom"/>
</dbReference>
<dbReference type="GO" id="GO:0048471">
    <property type="term" value="C:perinuclear region of cytoplasm"/>
    <property type="evidence" value="ECO:0007669"/>
    <property type="project" value="UniProtKB-SubCell"/>
</dbReference>
<dbReference type="GO" id="GO:0031932">
    <property type="term" value="C:TORC2 complex"/>
    <property type="evidence" value="ECO:0007669"/>
    <property type="project" value="UniProtKB-ARBA"/>
</dbReference>
<dbReference type="Proteomes" id="UP000225706">
    <property type="component" value="Unassembled WGS sequence"/>
</dbReference>
<evidence type="ECO:0000256" key="21">
    <source>
        <dbReference type="ARBA" id="ARBA00023765"/>
    </source>
</evidence>
<feature type="region of interest" description="Disordered" evidence="23">
    <location>
        <begin position="95"/>
        <end position="114"/>
    </location>
</feature>
<keyword evidence="16" id="KW-0333">Golgi apparatus</keyword>
<sequence length="547" mass="60668">MALSGEPGPADLSSETRENDRGTTEVNMATVLQGLQTTLAQLAKNSELQTEAIQNWKEDILLCSDDEDSEDTPAIDDNTSDNTLDIAATLNNVLDSSDNSKTTSVKSPESGPTQSVLVDSLTQAFTTSKVTSPAIEGKIAELIDNMLIGGLSAETVKERVEKHPPPENCKFLAVTMVNEEIWDLLPRKSRAVDLAFQRVQEPLLQGISALTKLAGKLVKDINDGKTPDTRQMLDHVMDSVAMLGNTNWKLNMKRRELIKPELNPPYTRLCKEDITMSTKLFGDDLSKHLKDMSEAKKAGQQMQKPYSNSSNREEDLSKVFAKHEVKPVKNKPVAVSQLSRQLEESHGKPHNPFLEYSTFKREEERARPMIVTVSGGKSHANDCHSLSYRKKKHTQLVKDASPTKQMPHKPSSGIIVTVTGNELAVSFGGKSTGRVSYSVSMLQKLRTVTEIQLGVSLQKIEIDPVLQLKSARKFWGKQKFTSVDMENVAACGLNEVKNNGKSVFRIVYFSQNAHEFKHYDFETDADDAGEIVEQVNHIIKSNMSGKR</sequence>
<dbReference type="GO" id="GO:0005634">
    <property type="term" value="C:nucleus"/>
    <property type="evidence" value="ECO:0007669"/>
    <property type="project" value="UniProtKB-SubCell"/>
</dbReference>
<keyword evidence="12" id="KW-0963">Cytoplasm</keyword>
<evidence type="ECO:0000256" key="9">
    <source>
        <dbReference type="ARBA" id="ARBA00009407"/>
    </source>
</evidence>
<dbReference type="FunFam" id="2.30.29.30:FF:000585">
    <property type="entry name" value="target of rapamycin complex 2 subunit MAPKAP1 isoform X3"/>
    <property type="match status" value="1"/>
</dbReference>
<dbReference type="GO" id="GO:0031901">
    <property type="term" value="C:early endosome membrane"/>
    <property type="evidence" value="ECO:0007669"/>
    <property type="project" value="UniProtKB-SubCell"/>
</dbReference>
<dbReference type="Pfam" id="PF16979">
    <property type="entry name" value="SIN1_PH"/>
    <property type="match status" value="1"/>
</dbReference>
<evidence type="ECO:0000256" key="8">
    <source>
        <dbReference type="ARBA" id="ARBA00004633"/>
    </source>
</evidence>
<feature type="region of interest" description="Disordered" evidence="23">
    <location>
        <begin position="293"/>
        <end position="315"/>
    </location>
</feature>
<evidence type="ECO:0000256" key="7">
    <source>
        <dbReference type="ARBA" id="ARBA00004556"/>
    </source>
</evidence>
<dbReference type="GO" id="GO:0030674">
    <property type="term" value="F:protein-macromolecule adaptor activity"/>
    <property type="evidence" value="ECO:0007669"/>
    <property type="project" value="UniProtKB-ARBA"/>
</dbReference>
<dbReference type="GO" id="GO:0005741">
    <property type="term" value="C:mitochondrial outer membrane"/>
    <property type="evidence" value="ECO:0007669"/>
    <property type="project" value="UniProtKB-SubCell"/>
</dbReference>
<evidence type="ECO:0000256" key="19">
    <source>
        <dbReference type="ARBA" id="ARBA00023228"/>
    </source>
</evidence>
<evidence type="ECO:0000256" key="13">
    <source>
        <dbReference type="ARBA" id="ARBA00022753"/>
    </source>
</evidence>
<organism evidence="25 26">
    <name type="scientific">Stylophora pistillata</name>
    <name type="common">Smooth cauliflower coral</name>
    <dbReference type="NCBI Taxonomy" id="50429"/>
    <lineage>
        <taxon>Eukaryota</taxon>
        <taxon>Metazoa</taxon>
        <taxon>Cnidaria</taxon>
        <taxon>Anthozoa</taxon>
        <taxon>Hexacorallia</taxon>
        <taxon>Scleractinia</taxon>
        <taxon>Astrocoeniina</taxon>
        <taxon>Pocilloporidae</taxon>
        <taxon>Stylophora</taxon>
    </lineage>
</organism>
<comment type="subcellular location">
    <subcellularLocation>
        <location evidence="2">Cell membrane</location>
        <topology evidence="2">Peripheral membrane protein</topology>
    </subcellularLocation>
    <subcellularLocation>
        <location evidence="7">Cytoplasm</location>
        <location evidence="7">Perinuclear region</location>
    </subcellularLocation>
    <subcellularLocation>
        <location evidence="3">Early endosome membrane</location>
        <topology evidence="3">Peripheral membrane protein</topology>
    </subcellularLocation>
    <subcellularLocation>
        <location evidence="6">Endoplasmic reticulum membrane</location>
        <topology evidence="6">Peripheral membrane protein</topology>
    </subcellularLocation>
    <subcellularLocation>
        <location evidence="5">Golgi apparatus membrane</location>
    </subcellularLocation>
    <subcellularLocation>
        <location evidence="8">Late endosome membrane</location>
        <topology evidence="8">Peripheral membrane protein</topology>
    </subcellularLocation>
    <subcellularLocation>
        <location evidence="21">Lysosome membrane</location>
        <topology evidence="21">Peripheral membrane protein</topology>
    </subcellularLocation>
    <subcellularLocation>
        <location evidence="4">Mitochondrion outer membrane</location>
    </subcellularLocation>
    <subcellularLocation>
        <location evidence="1">Nucleus</location>
    </subcellularLocation>
</comment>
<feature type="domain" description="SIN1-type PH" evidence="24">
    <location>
        <begin position="436"/>
        <end position="540"/>
    </location>
</feature>
<comment type="similarity">
    <text evidence="9">Belongs to the SIN1 family.</text>
</comment>
<evidence type="ECO:0000256" key="17">
    <source>
        <dbReference type="ARBA" id="ARBA00023128"/>
    </source>
</evidence>
<evidence type="ECO:0000256" key="10">
    <source>
        <dbReference type="ARBA" id="ARBA00014183"/>
    </source>
</evidence>
<evidence type="ECO:0000256" key="3">
    <source>
        <dbReference type="ARBA" id="ARBA00004220"/>
    </source>
</evidence>
<reference evidence="26" key="1">
    <citation type="journal article" date="2017" name="bioRxiv">
        <title>Comparative analysis of the genomes of Stylophora pistillata and Acropora digitifera provides evidence for extensive differences between species of corals.</title>
        <authorList>
            <person name="Voolstra C.R."/>
            <person name="Li Y."/>
            <person name="Liew Y.J."/>
            <person name="Baumgarten S."/>
            <person name="Zoccola D."/>
            <person name="Flot J.-F."/>
            <person name="Tambutte S."/>
            <person name="Allemand D."/>
            <person name="Aranda M."/>
        </authorList>
    </citation>
    <scope>NUCLEOTIDE SEQUENCE [LARGE SCALE GENOMIC DNA]</scope>
</reference>
<evidence type="ECO:0000256" key="18">
    <source>
        <dbReference type="ARBA" id="ARBA00023136"/>
    </source>
</evidence>